<protein>
    <submittedName>
        <fullName evidence="1">Uncharacterized protein</fullName>
    </submittedName>
</protein>
<evidence type="ECO:0000313" key="1">
    <source>
        <dbReference type="EMBL" id="KAG0592634.1"/>
    </source>
</evidence>
<gene>
    <name evidence="1" type="ORF">KC19_1G269000</name>
</gene>
<dbReference type="EMBL" id="CM026421">
    <property type="protein sequence ID" value="KAG0592634.1"/>
    <property type="molecule type" value="Genomic_DNA"/>
</dbReference>
<dbReference type="Proteomes" id="UP000822688">
    <property type="component" value="Chromosome 1"/>
</dbReference>
<evidence type="ECO:0000313" key="2">
    <source>
        <dbReference type="Proteomes" id="UP000822688"/>
    </source>
</evidence>
<accession>A0A8T0J9P4</accession>
<dbReference type="AlphaFoldDB" id="A0A8T0J9P4"/>
<organism evidence="1 2">
    <name type="scientific">Ceratodon purpureus</name>
    <name type="common">Fire moss</name>
    <name type="synonym">Dicranum purpureum</name>
    <dbReference type="NCBI Taxonomy" id="3225"/>
    <lineage>
        <taxon>Eukaryota</taxon>
        <taxon>Viridiplantae</taxon>
        <taxon>Streptophyta</taxon>
        <taxon>Embryophyta</taxon>
        <taxon>Bryophyta</taxon>
        <taxon>Bryophytina</taxon>
        <taxon>Bryopsida</taxon>
        <taxon>Dicranidae</taxon>
        <taxon>Pseudoditrichales</taxon>
        <taxon>Ditrichaceae</taxon>
        <taxon>Ceratodon</taxon>
    </lineage>
</organism>
<keyword evidence="2" id="KW-1185">Reference proteome</keyword>
<sequence>MDIIFVVNVPVLSLHITVVHPSVSTDVNVRTIAFSLAILLVPSAKHLEVVDGSTQNTSMSRISKVTDIYHPN</sequence>
<name>A0A8T0J9P4_CERPU</name>
<reference evidence="1" key="1">
    <citation type="submission" date="2020-06" db="EMBL/GenBank/DDBJ databases">
        <title>WGS assembly of Ceratodon purpureus strain R40.</title>
        <authorList>
            <person name="Carey S.B."/>
            <person name="Jenkins J."/>
            <person name="Shu S."/>
            <person name="Lovell J.T."/>
            <person name="Sreedasyam A."/>
            <person name="Maumus F."/>
            <person name="Tiley G.P."/>
            <person name="Fernandez-Pozo N."/>
            <person name="Barry K."/>
            <person name="Chen C."/>
            <person name="Wang M."/>
            <person name="Lipzen A."/>
            <person name="Daum C."/>
            <person name="Saski C.A."/>
            <person name="Payton A.C."/>
            <person name="Mcbreen J.C."/>
            <person name="Conrad R.E."/>
            <person name="Kollar L.M."/>
            <person name="Olsson S."/>
            <person name="Huttunen S."/>
            <person name="Landis J.B."/>
            <person name="Wickett N.J."/>
            <person name="Johnson M.G."/>
            <person name="Rensing S.A."/>
            <person name="Grimwood J."/>
            <person name="Schmutz J."/>
            <person name="Mcdaniel S.F."/>
        </authorList>
    </citation>
    <scope>NUCLEOTIDE SEQUENCE</scope>
    <source>
        <strain evidence="1">R40</strain>
    </source>
</reference>
<comment type="caution">
    <text evidence="1">The sequence shown here is derived from an EMBL/GenBank/DDBJ whole genome shotgun (WGS) entry which is preliminary data.</text>
</comment>
<proteinExistence type="predicted"/>